<dbReference type="GO" id="GO:0016020">
    <property type="term" value="C:membrane"/>
    <property type="evidence" value="ECO:0007669"/>
    <property type="project" value="UniProtKB-SubCell"/>
</dbReference>
<dbReference type="Pfam" id="PF25198">
    <property type="entry name" value="Spore_GerAC_N"/>
    <property type="match status" value="1"/>
</dbReference>
<protein>
    <submittedName>
        <fullName evidence="10">Ger(X)C family spore germination protein</fullName>
    </submittedName>
</protein>
<proteinExistence type="inferred from homology"/>
<dbReference type="InterPro" id="IPR038501">
    <property type="entry name" value="Spore_GerAC_C_sf"/>
</dbReference>
<evidence type="ECO:0000256" key="5">
    <source>
        <dbReference type="ARBA" id="ARBA00023136"/>
    </source>
</evidence>
<keyword evidence="5" id="KW-0472">Membrane</keyword>
<dbReference type="PANTHER" id="PTHR35789">
    <property type="entry name" value="SPORE GERMINATION PROTEIN B3"/>
    <property type="match status" value="1"/>
</dbReference>
<dbReference type="InterPro" id="IPR046953">
    <property type="entry name" value="Spore_GerAC-like_C"/>
</dbReference>
<keyword evidence="11" id="KW-1185">Reference proteome</keyword>
<keyword evidence="6" id="KW-0564">Palmitate</keyword>
<keyword evidence="3" id="KW-0309">Germination</keyword>
<evidence type="ECO:0000256" key="1">
    <source>
        <dbReference type="ARBA" id="ARBA00004635"/>
    </source>
</evidence>
<name>A0A7X3LFQ2_9BACL</name>
<evidence type="ECO:0000256" key="2">
    <source>
        <dbReference type="ARBA" id="ARBA00007886"/>
    </source>
</evidence>
<dbReference type="Gene3D" id="3.30.300.210">
    <property type="entry name" value="Nutrient germinant receptor protein C, domain 3"/>
    <property type="match status" value="1"/>
</dbReference>
<dbReference type="EMBL" id="WUBI01000001">
    <property type="protein sequence ID" value="MWV43252.1"/>
    <property type="molecule type" value="Genomic_DNA"/>
</dbReference>
<feature type="domain" description="Spore germination protein N-terminal" evidence="9">
    <location>
        <begin position="28"/>
        <end position="194"/>
    </location>
</feature>
<evidence type="ECO:0000313" key="10">
    <source>
        <dbReference type="EMBL" id="MWV43252.1"/>
    </source>
</evidence>
<dbReference type="GO" id="GO:0009847">
    <property type="term" value="P:spore germination"/>
    <property type="evidence" value="ECO:0007669"/>
    <property type="project" value="InterPro"/>
</dbReference>
<reference evidence="10 11" key="1">
    <citation type="submission" date="2019-12" db="EMBL/GenBank/DDBJ databases">
        <title>Paenibacillus sp. nov., an endophytic bacterium isolated from the stem of Dendrobium.</title>
        <authorList>
            <person name="Zhao R."/>
        </authorList>
    </citation>
    <scope>NUCLEOTIDE SEQUENCE [LARGE SCALE GENOMIC DNA]</scope>
    <source>
        <strain evidence="10 11">HJL G12</strain>
    </source>
</reference>
<evidence type="ECO:0000256" key="7">
    <source>
        <dbReference type="ARBA" id="ARBA00023288"/>
    </source>
</evidence>
<sequence>MPKRGAKILRCVVLGVMVLSVTGCARSQKILERLAIDHTIGYDLDDDQKLFVTAAIINQGEGGKEVKQELITVEADSSKEAKIKLSRQTSRNIVTGQLRNTLYSTEVARKGIRRLIENLVRDPSISPRVKITVVNGSVNELLSSEFPDHPNTSQYVDHLLQKNWKNQNIPQVNVYQFTRDLLDDGIDPVAPVVRRRGDNVLVDGLGLFKDDRYVGKLSADYNMLFAMSRGKYRQGEIYIKLDYQDLDGSVMLGTVSSDKKFKVWRKRAGGFVVEMLLEVKGDIMEYTGNVPLGNSRDIPKIQQGISSYISDKMERMVAIMQEKGSDNVGLGKQIRNSISYKEWKSLNWDEVYPEVTFRCTVKTKIKSTGEIMEVPAFKP</sequence>
<dbReference type="InterPro" id="IPR008844">
    <property type="entry name" value="Spore_GerAC-like"/>
</dbReference>
<comment type="similarity">
    <text evidence="2">Belongs to the GerABKC lipoprotein family.</text>
</comment>
<feature type="domain" description="Spore germination GerAC-like C-terminal" evidence="8">
    <location>
        <begin position="203"/>
        <end position="369"/>
    </location>
</feature>
<evidence type="ECO:0000313" key="11">
    <source>
        <dbReference type="Proteomes" id="UP000460318"/>
    </source>
</evidence>
<accession>A0A7X3LFQ2</accession>
<keyword evidence="7" id="KW-0449">Lipoprotein</keyword>
<dbReference type="PROSITE" id="PS51257">
    <property type="entry name" value="PROKAR_LIPOPROTEIN"/>
    <property type="match status" value="1"/>
</dbReference>
<evidence type="ECO:0000259" key="8">
    <source>
        <dbReference type="Pfam" id="PF05504"/>
    </source>
</evidence>
<gene>
    <name evidence="10" type="ORF">GRF59_06370</name>
</gene>
<dbReference type="AlphaFoldDB" id="A0A7X3LFQ2"/>
<dbReference type="Proteomes" id="UP000460318">
    <property type="component" value="Unassembled WGS sequence"/>
</dbReference>
<comment type="caution">
    <text evidence="10">The sequence shown here is derived from an EMBL/GenBank/DDBJ whole genome shotgun (WGS) entry which is preliminary data.</text>
</comment>
<evidence type="ECO:0000256" key="4">
    <source>
        <dbReference type="ARBA" id="ARBA00022729"/>
    </source>
</evidence>
<evidence type="ECO:0000259" key="9">
    <source>
        <dbReference type="Pfam" id="PF25198"/>
    </source>
</evidence>
<evidence type="ECO:0000256" key="3">
    <source>
        <dbReference type="ARBA" id="ARBA00022544"/>
    </source>
</evidence>
<dbReference type="InterPro" id="IPR057336">
    <property type="entry name" value="GerAC_N"/>
</dbReference>
<keyword evidence="4" id="KW-0732">Signal</keyword>
<organism evidence="10 11">
    <name type="scientific">Paenibacillus dendrobii</name>
    <dbReference type="NCBI Taxonomy" id="2691084"/>
    <lineage>
        <taxon>Bacteria</taxon>
        <taxon>Bacillati</taxon>
        <taxon>Bacillota</taxon>
        <taxon>Bacilli</taxon>
        <taxon>Bacillales</taxon>
        <taxon>Paenibacillaceae</taxon>
        <taxon>Paenibacillus</taxon>
    </lineage>
</organism>
<dbReference type="RefSeq" id="WP_160496777.1">
    <property type="nucleotide sequence ID" value="NZ_WUBI01000001.1"/>
</dbReference>
<dbReference type="PANTHER" id="PTHR35789:SF1">
    <property type="entry name" value="SPORE GERMINATION PROTEIN B3"/>
    <property type="match status" value="1"/>
</dbReference>
<evidence type="ECO:0000256" key="6">
    <source>
        <dbReference type="ARBA" id="ARBA00023139"/>
    </source>
</evidence>
<comment type="subcellular location">
    <subcellularLocation>
        <location evidence="1">Membrane</location>
        <topology evidence="1">Lipid-anchor</topology>
    </subcellularLocation>
</comment>
<dbReference type="Pfam" id="PF05504">
    <property type="entry name" value="Spore_GerAC"/>
    <property type="match status" value="1"/>
</dbReference>
<dbReference type="NCBIfam" id="TIGR02887">
    <property type="entry name" value="spore_ger_x_C"/>
    <property type="match status" value="1"/>
</dbReference>